<feature type="domain" description="Essential protein Yae1 N-terminal" evidence="1">
    <location>
        <begin position="32"/>
        <end position="65"/>
    </location>
</feature>
<reference evidence="3" key="1">
    <citation type="submission" date="2025-08" db="UniProtKB">
        <authorList>
            <consortium name="RefSeq"/>
        </authorList>
    </citation>
    <scope>IDENTIFICATION</scope>
    <source>
        <tissue evidence="3">Whole body</tissue>
    </source>
</reference>
<protein>
    <submittedName>
        <fullName evidence="3">tRNA 2'-phosphotransferase</fullName>
    </submittedName>
</protein>
<dbReference type="KEGG" id="ccal:108631917"/>
<gene>
    <name evidence="3" type="primary">LOC108631917</name>
</gene>
<name>A0AAJ7NET1_9HYME</name>
<evidence type="ECO:0000313" key="2">
    <source>
        <dbReference type="Proteomes" id="UP000694925"/>
    </source>
</evidence>
<dbReference type="Proteomes" id="UP000694925">
    <property type="component" value="Unplaced"/>
</dbReference>
<evidence type="ECO:0000313" key="3">
    <source>
        <dbReference type="RefSeq" id="XP_017891635.1"/>
    </source>
</evidence>
<dbReference type="RefSeq" id="XP_017891635.1">
    <property type="nucleotide sequence ID" value="XM_018036146.2"/>
</dbReference>
<dbReference type="Pfam" id="PF09811">
    <property type="entry name" value="Yae1_N"/>
    <property type="match status" value="1"/>
</dbReference>
<dbReference type="InterPro" id="IPR019191">
    <property type="entry name" value="Essential_protein_Yae1_N"/>
</dbReference>
<proteinExistence type="predicted"/>
<keyword evidence="2" id="KW-1185">Reference proteome</keyword>
<dbReference type="GeneID" id="108631917"/>
<sequence>MENLSSESDSEDSFNVACKNWDRITDAAKKTGYRKGIEDGTDSVFQEGFDKGYKEGFQTAFLLGKFKSLLNVVPPNVERPQNIKEILDKTRRGACYLCMTASHEEEKSFSQIDNEQQLHSIRILQTLHEYFQPYAKPLNFNDLNEFQIQSQIPKITKSESDD</sequence>
<dbReference type="AlphaFoldDB" id="A0AAJ7NET1"/>
<evidence type="ECO:0000259" key="1">
    <source>
        <dbReference type="Pfam" id="PF09811"/>
    </source>
</evidence>
<accession>A0AAJ7NET1</accession>
<organism evidence="2 3">
    <name type="scientific">Ceratina calcarata</name>
    <dbReference type="NCBI Taxonomy" id="156304"/>
    <lineage>
        <taxon>Eukaryota</taxon>
        <taxon>Metazoa</taxon>
        <taxon>Ecdysozoa</taxon>
        <taxon>Arthropoda</taxon>
        <taxon>Hexapoda</taxon>
        <taxon>Insecta</taxon>
        <taxon>Pterygota</taxon>
        <taxon>Neoptera</taxon>
        <taxon>Endopterygota</taxon>
        <taxon>Hymenoptera</taxon>
        <taxon>Apocrita</taxon>
        <taxon>Aculeata</taxon>
        <taxon>Apoidea</taxon>
        <taxon>Anthophila</taxon>
        <taxon>Apidae</taxon>
        <taxon>Ceratina</taxon>
        <taxon>Zadontomerus</taxon>
    </lineage>
</organism>